<dbReference type="Pfam" id="PF01965">
    <property type="entry name" value="DJ-1_PfpI"/>
    <property type="match status" value="1"/>
</dbReference>
<keyword evidence="3" id="KW-1185">Reference proteome</keyword>
<dbReference type="SUPFAM" id="SSF52317">
    <property type="entry name" value="Class I glutamine amidotransferase-like"/>
    <property type="match status" value="1"/>
</dbReference>
<dbReference type="InterPro" id="IPR052158">
    <property type="entry name" value="INH-QAR"/>
</dbReference>
<feature type="domain" description="DJ-1/PfpI" evidence="1">
    <location>
        <begin position="5"/>
        <end position="167"/>
    </location>
</feature>
<dbReference type="Proteomes" id="UP000746471">
    <property type="component" value="Unassembled WGS sequence"/>
</dbReference>
<organism evidence="2 3">
    <name type="scientific">Fusibacter paucivorans</name>
    <dbReference type="NCBI Taxonomy" id="76009"/>
    <lineage>
        <taxon>Bacteria</taxon>
        <taxon>Bacillati</taxon>
        <taxon>Bacillota</taxon>
        <taxon>Clostridia</taxon>
        <taxon>Eubacteriales</taxon>
        <taxon>Eubacteriales Family XII. Incertae Sedis</taxon>
        <taxon>Fusibacter</taxon>
    </lineage>
</organism>
<reference evidence="2 3" key="1">
    <citation type="submission" date="2021-05" db="EMBL/GenBank/DDBJ databases">
        <title>Fusibacter ferrireducens sp. nov., an anaerobic, sulfur- and Fe-reducing bacterium isolated from the mangrove sediment.</title>
        <authorList>
            <person name="Qiu D."/>
        </authorList>
    </citation>
    <scope>NUCLEOTIDE SEQUENCE [LARGE SCALE GENOMIC DNA]</scope>
    <source>
        <strain evidence="2 3">DSM 12116</strain>
    </source>
</reference>
<accession>A0ABS5PTS8</accession>
<dbReference type="Gene3D" id="3.40.50.880">
    <property type="match status" value="1"/>
</dbReference>
<dbReference type="PANTHER" id="PTHR43130">
    <property type="entry name" value="ARAC-FAMILY TRANSCRIPTIONAL REGULATOR"/>
    <property type="match status" value="1"/>
</dbReference>
<evidence type="ECO:0000259" key="1">
    <source>
        <dbReference type="Pfam" id="PF01965"/>
    </source>
</evidence>
<comment type="caution">
    <text evidence="2">The sequence shown here is derived from an EMBL/GenBank/DDBJ whole genome shotgun (WGS) entry which is preliminary data.</text>
</comment>
<sequence>MMYHINLLLFDQFELLDAFGPAEIFGKAPEIFTLHYYSRHGGVIKSAQDTQILTEIYASQPQHTNILLLPGGEGTRQLVQRADDINDIKRLAEEADYVLSVCTGAALLAKAGVLDGKRATTNKRAFEWVKSQRSAVDWVKRARWVKDDKYYTSSGITAGMDMSLGFINDIVSPEKAREISKRIEYIWHEDSSEDPFADLYEG</sequence>
<evidence type="ECO:0000313" key="3">
    <source>
        <dbReference type="Proteomes" id="UP000746471"/>
    </source>
</evidence>
<proteinExistence type="predicted"/>
<gene>
    <name evidence="2" type="ORF">KHM83_17525</name>
</gene>
<dbReference type="InterPro" id="IPR029062">
    <property type="entry name" value="Class_I_gatase-like"/>
</dbReference>
<protein>
    <submittedName>
        <fullName evidence="2">DJ-1/PfpI family protein</fullName>
    </submittedName>
</protein>
<dbReference type="RefSeq" id="WP_213238348.1">
    <property type="nucleotide sequence ID" value="NZ_JAHBCL010000042.1"/>
</dbReference>
<dbReference type="EMBL" id="JAHBCL010000042">
    <property type="protein sequence ID" value="MBS7528491.1"/>
    <property type="molecule type" value="Genomic_DNA"/>
</dbReference>
<dbReference type="CDD" id="cd03139">
    <property type="entry name" value="GATase1_PfpI_2"/>
    <property type="match status" value="1"/>
</dbReference>
<evidence type="ECO:0000313" key="2">
    <source>
        <dbReference type="EMBL" id="MBS7528491.1"/>
    </source>
</evidence>
<dbReference type="PANTHER" id="PTHR43130:SF15">
    <property type="entry name" value="THIJ_PFPI FAMILY PROTEIN (AFU_ORTHOLOGUE AFUA_5G14240)"/>
    <property type="match status" value="1"/>
</dbReference>
<dbReference type="InterPro" id="IPR002818">
    <property type="entry name" value="DJ-1/PfpI"/>
</dbReference>
<name>A0ABS5PTS8_9FIRM</name>